<dbReference type="Proteomes" id="UP000037035">
    <property type="component" value="Unassembled WGS sequence"/>
</dbReference>
<evidence type="ECO:0000313" key="1">
    <source>
        <dbReference type="EMBL" id="KNZ45243.1"/>
    </source>
</evidence>
<keyword evidence="2" id="KW-1185">Reference proteome</keyword>
<dbReference type="VEuPathDB" id="FungiDB:VP01_833g3"/>
<evidence type="ECO:0000313" key="2">
    <source>
        <dbReference type="Proteomes" id="UP000037035"/>
    </source>
</evidence>
<dbReference type="EMBL" id="LAVV01013871">
    <property type="protein sequence ID" value="KNZ45243.1"/>
    <property type="molecule type" value="Genomic_DNA"/>
</dbReference>
<gene>
    <name evidence="1" type="ORF">VP01_833g3</name>
</gene>
<accession>A0A0L6U9L1</accession>
<comment type="caution">
    <text evidence="1">The sequence shown here is derived from an EMBL/GenBank/DDBJ whole genome shotgun (WGS) entry which is preliminary data.</text>
</comment>
<name>A0A0L6U9L1_9BASI</name>
<dbReference type="AlphaFoldDB" id="A0A0L6U9L1"/>
<organism evidence="1 2">
    <name type="scientific">Puccinia sorghi</name>
    <dbReference type="NCBI Taxonomy" id="27349"/>
    <lineage>
        <taxon>Eukaryota</taxon>
        <taxon>Fungi</taxon>
        <taxon>Dikarya</taxon>
        <taxon>Basidiomycota</taxon>
        <taxon>Pucciniomycotina</taxon>
        <taxon>Pucciniomycetes</taxon>
        <taxon>Pucciniales</taxon>
        <taxon>Pucciniaceae</taxon>
        <taxon>Puccinia</taxon>
    </lineage>
</organism>
<proteinExistence type="predicted"/>
<reference evidence="1 2" key="1">
    <citation type="submission" date="2015-08" db="EMBL/GenBank/DDBJ databases">
        <title>Next Generation Sequencing and Analysis of the Genome of Puccinia sorghi L Schw, the Causal Agent of Maize Common Rust.</title>
        <authorList>
            <person name="Rochi L."/>
            <person name="Burguener G."/>
            <person name="Darino M."/>
            <person name="Turjanski A."/>
            <person name="Kreff E."/>
            <person name="Dieguez M.J."/>
            <person name="Sacco F."/>
        </authorList>
    </citation>
    <scope>NUCLEOTIDE SEQUENCE [LARGE SCALE GENOMIC DNA]</scope>
    <source>
        <strain evidence="1 2">RO10H11247</strain>
    </source>
</reference>
<sequence>MIEITVCLNVQHNCHNGRCETTKTIIPPKGSKEVHTVMMNIKHSTHNRYILNVSSHDAARYHRLLSHLSFTLPDQQAITNIVEPSVAKWAQNRGQ</sequence>
<dbReference type="OrthoDB" id="2506870at2759"/>
<protein>
    <submittedName>
        <fullName evidence="1">Uncharacterized protein</fullName>
    </submittedName>
</protein>